<dbReference type="GO" id="GO:0004364">
    <property type="term" value="F:glutathione transferase activity"/>
    <property type="evidence" value="ECO:0007669"/>
    <property type="project" value="TreeGrafter"/>
</dbReference>
<evidence type="ECO:0000313" key="3">
    <source>
        <dbReference type="EMBL" id="RKP27780.1"/>
    </source>
</evidence>
<proteinExistence type="predicted"/>
<dbReference type="AlphaFoldDB" id="A0A4P9Z7S7"/>
<dbReference type="OrthoDB" id="414243at2759"/>
<dbReference type="PROSITE" id="PS50405">
    <property type="entry name" value="GST_CTER"/>
    <property type="match status" value="1"/>
</dbReference>
<dbReference type="GO" id="GO:0006749">
    <property type="term" value="P:glutathione metabolic process"/>
    <property type="evidence" value="ECO:0007669"/>
    <property type="project" value="TreeGrafter"/>
</dbReference>
<reference evidence="4" key="1">
    <citation type="journal article" date="2018" name="Nat. Microbiol.">
        <title>Leveraging single-cell genomics to expand the fungal tree of life.</title>
        <authorList>
            <person name="Ahrendt S.R."/>
            <person name="Quandt C.A."/>
            <person name="Ciobanu D."/>
            <person name="Clum A."/>
            <person name="Salamov A."/>
            <person name="Andreopoulos B."/>
            <person name="Cheng J.F."/>
            <person name="Woyke T."/>
            <person name="Pelin A."/>
            <person name="Henrissat B."/>
            <person name="Reynolds N.K."/>
            <person name="Benny G.L."/>
            <person name="Smith M.E."/>
            <person name="James T.Y."/>
            <person name="Grigoriev I.V."/>
        </authorList>
    </citation>
    <scope>NUCLEOTIDE SEQUENCE [LARGE SCALE GENOMIC DNA]</scope>
    <source>
        <strain evidence="4">Benny S71-1</strain>
    </source>
</reference>
<evidence type="ECO:0000259" key="1">
    <source>
        <dbReference type="PROSITE" id="PS50404"/>
    </source>
</evidence>
<evidence type="ECO:0000313" key="4">
    <source>
        <dbReference type="Proteomes" id="UP000278143"/>
    </source>
</evidence>
<dbReference type="InterPro" id="IPR036282">
    <property type="entry name" value="Glutathione-S-Trfase_C_sf"/>
</dbReference>
<dbReference type="Proteomes" id="UP000278143">
    <property type="component" value="Unassembled WGS sequence"/>
</dbReference>
<evidence type="ECO:0008006" key="5">
    <source>
        <dbReference type="Google" id="ProtNLM"/>
    </source>
</evidence>
<dbReference type="PROSITE" id="PS50404">
    <property type="entry name" value="GST_NTER"/>
    <property type="match status" value="1"/>
</dbReference>
<dbReference type="Gene3D" id="1.20.1050.10">
    <property type="match status" value="1"/>
</dbReference>
<keyword evidence="4" id="KW-1185">Reference proteome</keyword>
<feature type="domain" description="GST C-terminal" evidence="2">
    <location>
        <begin position="106"/>
        <end position="219"/>
    </location>
</feature>
<protein>
    <recommendedName>
        <fullName evidence="5">Glutathione S-transferase</fullName>
    </recommendedName>
</protein>
<dbReference type="Gene3D" id="3.40.30.10">
    <property type="entry name" value="Glutaredoxin"/>
    <property type="match status" value="1"/>
</dbReference>
<dbReference type="SUPFAM" id="SSF47616">
    <property type="entry name" value="GST C-terminal domain-like"/>
    <property type="match status" value="1"/>
</dbReference>
<dbReference type="InterPro" id="IPR004046">
    <property type="entry name" value="GST_C"/>
</dbReference>
<organism evidence="3 4">
    <name type="scientific">Syncephalis pseudoplumigaleata</name>
    <dbReference type="NCBI Taxonomy" id="1712513"/>
    <lineage>
        <taxon>Eukaryota</taxon>
        <taxon>Fungi</taxon>
        <taxon>Fungi incertae sedis</taxon>
        <taxon>Zoopagomycota</taxon>
        <taxon>Zoopagomycotina</taxon>
        <taxon>Zoopagomycetes</taxon>
        <taxon>Zoopagales</taxon>
        <taxon>Piptocephalidaceae</taxon>
        <taxon>Syncephalis</taxon>
    </lineage>
</organism>
<dbReference type="PANTHER" id="PTHR11571:SF150">
    <property type="entry name" value="GLUTATHIONE S-TRANSFERASE"/>
    <property type="match status" value="1"/>
</dbReference>
<dbReference type="InterPro" id="IPR036249">
    <property type="entry name" value="Thioredoxin-like_sf"/>
</dbReference>
<dbReference type="InterPro" id="IPR010987">
    <property type="entry name" value="Glutathione-S-Trfase_C-like"/>
</dbReference>
<feature type="domain" description="GST N-terminal" evidence="1">
    <location>
        <begin position="7"/>
        <end position="103"/>
    </location>
</feature>
<sequence>MLRNSTINLYKIAGPFLSRAGNVGIFLADANIPFKEHHISRAEWLAARKQFQTTAVKHAGHNSSLPSVRNPFGSTPTIEVNGQWYAHTTPILRLIARELGRYDGKSNEEKYLVDAVADITADWRAAWIDMLFSKDRYIQKSRPRFVDACQAYVQSRGGPYLLGDRISYADILMYGVIYDETPALCQIGEHTPLHQLYRAVGERPRIKAYIERWEATKPSCAEYGVVPK</sequence>
<dbReference type="EMBL" id="KZ989153">
    <property type="protein sequence ID" value="RKP27780.1"/>
    <property type="molecule type" value="Genomic_DNA"/>
</dbReference>
<dbReference type="PANTHER" id="PTHR11571">
    <property type="entry name" value="GLUTATHIONE S-TRANSFERASE"/>
    <property type="match status" value="1"/>
</dbReference>
<dbReference type="SUPFAM" id="SSF52833">
    <property type="entry name" value="Thioredoxin-like"/>
    <property type="match status" value="1"/>
</dbReference>
<dbReference type="Pfam" id="PF14497">
    <property type="entry name" value="GST_C_3"/>
    <property type="match status" value="1"/>
</dbReference>
<dbReference type="InterPro" id="IPR050213">
    <property type="entry name" value="GST_superfamily"/>
</dbReference>
<gene>
    <name evidence="3" type="ORF">SYNPS1DRAFT_12171</name>
</gene>
<dbReference type="InterPro" id="IPR004045">
    <property type="entry name" value="Glutathione_S-Trfase_N"/>
</dbReference>
<accession>A0A4P9Z7S7</accession>
<name>A0A4P9Z7S7_9FUNG</name>
<evidence type="ECO:0000259" key="2">
    <source>
        <dbReference type="PROSITE" id="PS50405"/>
    </source>
</evidence>